<protein>
    <submittedName>
        <fullName evidence="2">Uncharacterized protein</fullName>
    </submittedName>
</protein>
<evidence type="ECO:0000256" key="1">
    <source>
        <dbReference type="SAM" id="MobiDB-lite"/>
    </source>
</evidence>
<dbReference type="AlphaFoldDB" id="A0A5N3UX57"/>
<feature type="region of interest" description="Disordered" evidence="1">
    <location>
        <begin position="76"/>
        <end position="97"/>
    </location>
</feature>
<reference evidence="2 3" key="1">
    <citation type="submission" date="2019-06" db="EMBL/GenBank/DDBJ databases">
        <title>Discovery of a novel chromosome fission-fusion reversal in muntjac.</title>
        <authorList>
            <person name="Mudd A.B."/>
            <person name="Bredeson J.V."/>
            <person name="Baum R."/>
            <person name="Hockemeyer D."/>
            <person name="Rokhsar D.S."/>
        </authorList>
    </citation>
    <scope>NUCLEOTIDE SEQUENCE [LARGE SCALE GENOMIC DNA]</scope>
    <source>
        <strain evidence="2">UTSW_UCB_Mm</strain>
        <tissue evidence="2">Fibroblast cell line</tissue>
    </source>
</reference>
<dbReference type="Proteomes" id="UP000326458">
    <property type="component" value="Unassembled WGS sequence"/>
</dbReference>
<gene>
    <name evidence="2" type="ORF">FD754_018274</name>
</gene>
<dbReference type="EMBL" id="VCEA01000003">
    <property type="protein sequence ID" value="KAB0341348.1"/>
    <property type="molecule type" value="Genomic_DNA"/>
</dbReference>
<name>A0A5N3UX57_MUNMU</name>
<proteinExistence type="predicted"/>
<comment type="caution">
    <text evidence="2">The sequence shown here is derived from an EMBL/GenBank/DDBJ whole genome shotgun (WGS) entry which is preliminary data.</text>
</comment>
<sequence length="97" mass="9892">MSGGKYVDSEVRLGGCAPGRGAQGVLLLLSPTPNILTALLAPALSRRWSTPLALALLRNGLGRGGEEEAGMFHVSLLGRGPSEPRGLGRGKRGSSGS</sequence>
<evidence type="ECO:0000313" key="2">
    <source>
        <dbReference type="EMBL" id="KAB0341348.1"/>
    </source>
</evidence>
<accession>A0A5N3UX57</accession>
<feature type="compositionally biased region" description="Basic residues" evidence="1">
    <location>
        <begin position="88"/>
        <end position="97"/>
    </location>
</feature>
<evidence type="ECO:0000313" key="3">
    <source>
        <dbReference type="Proteomes" id="UP000326458"/>
    </source>
</evidence>
<organism evidence="2 3">
    <name type="scientific">Muntiacus muntjak</name>
    <name type="common">Barking deer</name>
    <name type="synonym">Indian muntjac</name>
    <dbReference type="NCBI Taxonomy" id="9888"/>
    <lineage>
        <taxon>Eukaryota</taxon>
        <taxon>Metazoa</taxon>
        <taxon>Chordata</taxon>
        <taxon>Craniata</taxon>
        <taxon>Vertebrata</taxon>
        <taxon>Euteleostomi</taxon>
        <taxon>Mammalia</taxon>
        <taxon>Eutheria</taxon>
        <taxon>Laurasiatheria</taxon>
        <taxon>Artiodactyla</taxon>
        <taxon>Ruminantia</taxon>
        <taxon>Pecora</taxon>
        <taxon>Cervidae</taxon>
        <taxon>Muntiacinae</taxon>
        <taxon>Muntiacus</taxon>
    </lineage>
</organism>
<keyword evidence="3" id="KW-1185">Reference proteome</keyword>